<proteinExistence type="predicted"/>
<feature type="compositionally biased region" description="Polar residues" evidence="1">
    <location>
        <begin position="311"/>
        <end position="336"/>
    </location>
</feature>
<feature type="compositionally biased region" description="Polar residues" evidence="1">
    <location>
        <begin position="259"/>
        <end position="268"/>
    </location>
</feature>
<feature type="region of interest" description="Disordered" evidence="1">
    <location>
        <begin position="228"/>
        <end position="282"/>
    </location>
</feature>
<reference evidence="2" key="2">
    <citation type="submission" date="2016-05" db="EMBL/GenBank/DDBJ databases">
        <title>Comparative analysis highlights variable genome content of wheat rusts and divergence of the mating loci.</title>
        <authorList>
            <person name="Cuomo C.A."/>
            <person name="Bakkeren G."/>
            <person name="Szabo L."/>
            <person name="Khalil H."/>
            <person name="Joly D."/>
            <person name="Goldberg J."/>
            <person name="Young S."/>
            <person name="Zeng Q."/>
            <person name="Fellers J."/>
        </authorList>
    </citation>
    <scope>NUCLEOTIDE SEQUENCE [LARGE SCALE GENOMIC DNA]</scope>
    <source>
        <strain evidence="2">1-1 BBBD Race 1</strain>
    </source>
</reference>
<feature type="region of interest" description="Disordered" evidence="1">
    <location>
        <begin position="524"/>
        <end position="569"/>
    </location>
</feature>
<feature type="region of interest" description="Disordered" evidence="1">
    <location>
        <begin position="311"/>
        <end position="340"/>
    </location>
</feature>
<dbReference type="AlphaFoldDB" id="A0A180H0Y4"/>
<keyword evidence="4" id="KW-1185">Reference proteome</keyword>
<accession>A0A180H0Y4</accession>
<feature type="compositionally biased region" description="Polar residues" evidence="1">
    <location>
        <begin position="524"/>
        <end position="541"/>
    </location>
</feature>
<reference evidence="3" key="4">
    <citation type="submission" date="2025-05" db="UniProtKB">
        <authorList>
            <consortium name="EnsemblFungi"/>
        </authorList>
    </citation>
    <scope>IDENTIFICATION</scope>
    <source>
        <strain evidence="3">isolate 1-1 / race 1 (BBBD)</strain>
    </source>
</reference>
<sequence>MSISKRPTLEVQNTNQRLRAWRIRLVLPPAPHQAQGRARHLSLGQRFLLDKLRTDLDLHSLLYLFKNILTILTASRPRRRVHSSAFGPNHSIAHPSPLQWDQPPLFKRNKKIYQDTSGYIRFWASKAGSVIIANIYTHARSDYCNPISSAYLEHSQVFYQMEYMLPSEKSTPIVIRSDSAPAHRQKRPSRLVLSPPSNILNSELNIQLTPPDEPDVPGKMMGPGQLTIEEDPDSRQKEPGNHVKMGNQYSCPRTPLRSARSSSGQTPTIKGWRHSGTETDSSIHASSIPDFINTDFGHSADEINSILSLSFPRSPNSDRNGQSGSFSTPTTLSPESCPSEAGSMYSYDSYEGRRGKVLEASPASETAILAPSPMIASPSCAHSNFSIYPGEDVESPAIRQSYDCSLKPISAPHSLRNNRSRTASVAVTPSLVTEPSKTIQARRSFGQLLLFRRPSQIREGACACAQSCALHARDEETEELQTSADSDLSLASTNLYLGDHLGGRNPLNGFKPPDNINSWNQFAKDNGQPASDTLARSSLSASLPKPRETFSTQHPSQTTGSGAISNRPRGLLKLVKSQSSLRETFFGPKRNERSLSVQFDQPASNNSYFSQELSSTTKMASPSSNQFSSSDTRNSEHGSRNSFSTFQLVNLIQTDPKIEAPSEGKDSHHSKPGNIRRSGSLNIFKFWKKKKNADPVKPNSRKAEPVEQNSKKKDSKKSGRPSLRIEQISSPISFQSQDPGNHNLRLDTRPLLLSPKFKDNDPKFSYFAPSSEKQIPLGSLPEPDASINPPSSSSVGNDIAAGHFIKSTQLQQVIQAANLAKPTRPPRRRPVMMSTM</sequence>
<feature type="region of interest" description="Disordered" evidence="1">
    <location>
        <begin position="691"/>
        <end position="742"/>
    </location>
</feature>
<feature type="compositionally biased region" description="Basic and acidic residues" evidence="1">
    <location>
        <begin position="701"/>
        <end position="712"/>
    </location>
</feature>
<name>A0A180H0Y4_PUCT1</name>
<evidence type="ECO:0000313" key="3">
    <source>
        <dbReference type="EnsemblFungi" id="PTTG_07700-t43_2-p1"/>
    </source>
</evidence>
<dbReference type="EnsemblFungi" id="PTTG_07700-t43_2">
    <property type="protein sequence ID" value="PTTG_07700-t43_2-p1"/>
    <property type="gene ID" value="PTTG_07700"/>
</dbReference>
<organism evidence="2">
    <name type="scientific">Puccinia triticina (isolate 1-1 / race 1 (BBBD))</name>
    <name type="common">Brown leaf rust fungus</name>
    <dbReference type="NCBI Taxonomy" id="630390"/>
    <lineage>
        <taxon>Eukaryota</taxon>
        <taxon>Fungi</taxon>
        <taxon>Dikarya</taxon>
        <taxon>Basidiomycota</taxon>
        <taxon>Pucciniomycotina</taxon>
        <taxon>Pucciniomycetes</taxon>
        <taxon>Pucciniales</taxon>
        <taxon>Pucciniaceae</taxon>
        <taxon>Puccinia</taxon>
    </lineage>
</organism>
<feature type="region of interest" description="Disordered" evidence="1">
    <location>
        <begin position="658"/>
        <end position="677"/>
    </location>
</feature>
<dbReference type="VEuPathDB" id="FungiDB:PTTG_07700"/>
<dbReference type="EMBL" id="ADAS02000006">
    <property type="protein sequence ID" value="OAV98680.1"/>
    <property type="molecule type" value="Genomic_DNA"/>
</dbReference>
<gene>
    <name evidence="2" type="ORF">PTTG_07700</name>
</gene>
<feature type="compositionally biased region" description="Basic and acidic residues" evidence="1">
    <location>
        <begin position="658"/>
        <end position="669"/>
    </location>
</feature>
<evidence type="ECO:0000313" key="2">
    <source>
        <dbReference type="EMBL" id="OAV98680.1"/>
    </source>
</evidence>
<feature type="compositionally biased region" description="Polar residues" evidence="1">
    <location>
        <begin position="727"/>
        <end position="740"/>
    </location>
</feature>
<feature type="region of interest" description="Disordered" evidence="1">
    <location>
        <begin position="605"/>
        <end position="646"/>
    </location>
</feature>
<evidence type="ECO:0000313" key="4">
    <source>
        <dbReference type="Proteomes" id="UP000005240"/>
    </source>
</evidence>
<feature type="compositionally biased region" description="Polar residues" evidence="1">
    <location>
        <begin position="605"/>
        <end position="632"/>
    </location>
</feature>
<dbReference type="Proteomes" id="UP000005240">
    <property type="component" value="Unassembled WGS sequence"/>
</dbReference>
<feature type="compositionally biased region" description="Polar residues" evidence="1">
    <location>
        <begin position="549"/>
        <end position="564"/>
    </location>
</feature>
<dbReference type="OrthoDB" id="2498820at2759"/>
<feature type="region of interest" description="Disordered" evidence="1">
    <location>
        <begin position="775"/>
        <end position="797"/>
    </location>
</feature>
<protein>
    <submittedName>
        <fullName evidence="2 3">Uncharacterized protein</fullName>
    </submittedName>
</protein>
<reference evidence="3 4" key="3">
    <citation type="journal article" date="2017" name="G3 (Bethesda)">
        <title>Comparative analysis highlights variable genome content of wheat rusts and divergence of the mating loci.</title>
        <authorList>
            <person name="Cuomo C.A."/>
            <person name="Bakkeren G."/>
            <person name="Khalil H.B."/>
            <person name="Panwar V."/>
            <person name="Joly D."/>
            <person name="Linning R."/>
            <person name="Sakthikumar S."/>
            <person name="Song X."/>
            <person name="Adiconis X."/>
            <person name="Fan L."/>
            <person name="Goldberg J.M."/>
            <person name="Levin J.Z."/>
            <person name="Young S."/>
            <person name="Zeng Q."/>
            <person name="Anikster Y."/>
            <person name="Bruce M."/>
            <person name="Wang M."/>
            <person name="Yin C."/>
            <person name="McCallum B."/>
            <person name="Szabo L.J."/>
            <person name="Hulbert S."/>
            <person name="Chen X."/>
            <person name="Fellers J.P."/>
        </authorList>
    </citation>
    <scope>NUCLEOTIDE SEQUENCE</scope>
    <source>
        <strain evidence="3">isolate 1-1 / race 1 (BBBD)</strain>
        <strain evidence="4">Isolate 1-1 / race 1 (BBBD)</strain>
    </source>
</reference>
<evidence type="ECO:0000256" key="1">
    <source>
        <dbReference type="SAM" id="MobiDB-lite"/>
    </source>
</evidence>
<reference evidence="2" key="1">
    <citation type="submission" date="2009-11" db="EMBL/GenBank/DDBJ databases">
        <authorList>
            <consortium name="The Broad Institute Genome Sequencing Platform"/>
            <person name="Ward D."/>
            <person name="Feldgarden M."/>
            <person name="Earl A."/>
            <person name="Young S.K."/>
            <person name="Zeng Q."/>
            <person name="Koehrsen M."/>
            <person name="Alvarado L."/>
            <person name="Berlin A."/>
            <person name="Bochicchio J."/>
            <person name="Borenstein D."/>
            <person name="Chapman S.B."/>
            <person name="Chen Z."/>
            <person name="Engels R."/>
            <person name="Freedman E."/>
            <person name="Gellesch M."/>
            <person name="Goldberg J."/>
            <person name="Griggs A."/>
            <person name="Gujja S."/>
            <person name="Heilman E."/>
            <person name="Heiman D."/>
            <person name="Hepburn T."/>
            <person name="Howarth C."/>
            <person name="Jen D."/>
            <person name="Larson L."/>
            <person name="Lewis B."/>
            <person name="Mehta T."/>
            <person name="Park D."/>
            <person name="Pearson M."/>
            <person name="Roberts A."/>
            <person name="Saif S."/>
            <person name="Shea T."/>
            <person name="Shenoy N."/>
            <person name="Sisk P."/>
            <person name="Stolte C."/>
            <person name="Sykes S."/>
            <person name="Thomson T."/>
            <person name="Walk T."/>
            <person name="White J."/>
            <person name="Yandava C."/>
            <person name="Izard J."/>
            <person name="Baranova O.V."/>
            <person name="Blanton J.M."/>
            <person name="Tanner A.C."/>
            <person name="Dewhirst F.E."/>
            <person name="Haas B."/>
            <person name="Nusbaum C."/>
            <person name="Birren B."/>
        </authorList>
    </citation>
    <scope>NUCLEOTIDE SEQUENCE [LARGE SCALE GENOMIC DNA]</scope>
    <source>
        <strain evidence="2">1-1 BBBD Race 1</strain>
    </source>
</reference>